<dbReference type="SUPFAM" id="SSF116734">
    <property type="entry name" value="DNA methylase specificity domain"/>
    <property type="match status" value="1"/>
</dbReference>
<evidence type="ECO:0008006" key="5">
    <source>
        <dbReference type="Google" id="ProtNLM"/>
    </source>
</evidence>
<dbReference type="HOGENOM" id="CLU_1773580_0_0_9"/>
<keyword evidence="1" id="KW-0680">Restriction system</keyword>
<keyword evidence="2" id="KW-0238">DNA-binding</keyword>
<evidence type="ECO:0000313" key="3">
    <source>
        <dbReference type="EMBL" id="EER75186.1"/>
    </source>
</evidence>
<name>C5R9T6_WEIPA</name>
<evidence type="ECO:0000256" key="2">
    <source>
        <dbReference type="ARBA" id="ARBA00023125"/>
    </source>
</evidence>
<dbReference type="STRING" id="585506.HMPREF0877_0731"/>
<gene>
    <name evidence="3" type="ORF">HMPREF0877_0731</name>
</gene>
<dbReference type="OrthoDB" id="9795776at2"/>
<dbReference type="Proteomes" id="UP000004528">
    <property type="component" value="Unassembled WGS sequence"/>
</dbReference>
<evidence type="ECO:0000256" key="1">
    <source>
        <dbReference type="ARBA" id="ARBA00022747"/>
    </source>
</evidence>
<dbReference type="eggNOG" id="COG0732">
    <property type="taxonomic scope" value="Bacteria"/>
</dbReference>
<dbReference type="RefSeq" id="WP_002828280.1">
    <property type="nucleotide sequence ID" value="NZ_GG697129.1"/>
</dbReference>
<proteinExistence type="predicted"/>
<evidence type="ECO:0000313" key="4">
    <source>
        <dbReference type="Proteomes" id="UP000004528"/>
    </source>
</evidence>
<dbReference type="Gene3D" id="3.90.220.20">
    <property type="entry name" value="DNA methylase specificity domains"/>
    <property type="match status" value="1"/>
</dbReference>
<accession>C5R9T6</accession>
<dbReference type="InterPro" id="IPR044946">
    <property type="entry name" value="Restrct_endonuc_typeI_TRD_sf"/>
</dbReference>
<comment type="caution">
    <text evidence="3">The sequence shown here is derived from an EMBL/GenBank/DDBJ whole genome shotgun (WGS) entry which is preliminary data.</text>
</comment>
<reference evidence="3 4" key="1">
    <citation type="submission" date="2009-04" db="EMBL/GenBank/DDBJ databases">
        <authorList>
            <person name="Qin X."/>
            <person name="Bachman B."/>
            <person name="Battles P."/>
            <person name="Bell A."/>
            <person name="Bess C."/>
            <person name="Bickham C."/>
            <person name="Chaboub L."/>
            <person name="Chen D."/>
            <person name="Coyle M."/>
            <person name="Deiros D.R."/>
            <person name="Dinh H."/>
            <person name="Forbes L."/>
            <person name="Fowler G."/>
            <person name="Francisco L."/>
            <person name="Fu Q."/>
            <person name="Gubbala S."/>
            <person name="Hale W."/>
            <person name="Han Y."/>
            <person name="Hemphill L."/>
            <person name="Highlander S.K."/>
            <person name="Hirani K."/>
            <person name="Hogues M."/>
            <person name="Jackson L."/>
            <person name="Jakkamsetti A."/>
            <person name="Javaid M."/>
            <person name="Jiang H."/>
            <person name="Korchina V."/>
            <person name="Kovar C."/>
            <person name="Lara F."/>
            <person name="Lee S."/>
            <person name="Mata R."/>
            <person name="Mathew T."/>
            <person name="Moen C."/>
            <person name="Morales K."/>
            <person name="Munidasa M."/>
            <person name="Nazareth L."/>
            <person name="Ngo R."/>
            <person name="Nguyen L."/>
            <person name="Okwuonu G."/>
            <person name="Ongeri F."/>
            <person name="Patil S."/>
            <person name="Petrosino J."/>
            <person name="Pham C."/>
            <person name="Pham P."/>
            <person name="Pu L.-L."/>
            <person name="Puazo M."/>
            <person name="Raj R."/>
            <person name="Reid J."/>
            <person name="Rouhana J."/>
            <person name="Saada N."/>
            <person name="Shang Y."/>
            <person name="Simmons D."/>
            <person name="Thornton R."/>
            <person name="Warren J."/>
            <person name="Weissenberger G."/>
            <person name="Zhang J."/>
            <person name="Zhang L."/>
            <person name="Zhou C."/>
            <person name="Zhu D."/>
            <person name="Muzny D."/>
            <person name="Worley K."/>
            <person name="Gibbs R."/>
        </authorList>
    </citation>
    <scope>NUCLEOTIDE SEQUENCE [LARGE SCALE GENOMIC DNA]</scope>
    <source>
        <strain evidence="3 4">ATCC 33313</strain>
    </source>
</reference>
<dbReference type="AlphaFoldDB" id="C5R9T6"/>
<dbReference type="EMBL" id="ACKU01000008">
    <property type="protein sequence ID" value="EER75186.1"/>
    <property type="molecule type" value="Genomic_DNA"/>
</dbReference>
<organism evidence="3 4">
    <name type="scientific">Weissella paramesenteroides ATCC 33313</name>
    <dbReference type="NCBI Taxonomy" id="585506"/>
    <lineage>
        <taxon>Bacteria</taxon>
        <taxon>Bacillati</taxon>
        <taxon>Bacillota</taxon>
        <taxon>Bacilli</taxon>
        <taxon>Lactobacillales</taxon>
        <taxon>Lactobacillaceae</taxon>
        <taxon>Weissella</taxon>
    </lineage>
</organism>
<dbReference type="GO" id="GO:0003677">
    <property type="term" value="F:DNA binding"/>
    <property type="evidence" value="ECO:0007669"/>
    <property type="project" value="UniProtKB-KW"/>
</dbReference>
<keyword evidence="4" id="KW-1185">Reference proteome</keyword>
<protein>
    <recommendedName>
        <fullName evidence="5">Type I restriction modification DNA specificity domain-containing protein</fullName>
    </recommendedName>
</protein>
<dbReference type="GO" id="GO:0009307">
    <property type="term" value="P:DNA restriction-modification system"/>
    <property type="evidence" value="ECO:0007669"/>
    <property type="project" value="UniProtKB-KW"/>
</dbReference>
<sequence>MSTTSRKETLPRIEYENIISGEGRLKNDVFEIGDSRKGIYFQKNDVLYGKLRPYLNNWFFATFQGIAIGDFWVLRAAPCISPKFIFSLIQSPRYKVVANMTTGTKMPRSDWNNVSATEFRIARNEDEQMKIGQLFLSLDNLITVNQRTTILFAPDQNSTLSLRFHPPSALN</sequence>